<dbReference type="GeneID" id="17037522"/>
<reference evidence="1 2" key="1">
    <citation type="journal article" date="2012" name="Genome Biol.">
        <title>The genome of the polar eukaryotic microalga coccomyxa subellipsoidea reveals traits of cold adaptation.</title>
        <authorList>
            <person name="Blanc G."/>
            <person name="Agarkova I."/>
            <person name="Grimwood J."/>
            <person name="Kuo A."/>
            <person name="Brueggeman A."/>
            <person name="Dunigan D."/>
            <person name="Gurnon J."/>
            <person name="Ladunga I."/>
            <person name="Lindquist E."/>
            <person name="Lucas S."/>
            <person name="Pangilinan J."/>
            <person name="Proschold T."/>
            <person name="Salamov A."/>
            <person name="Schmutz J."/>
            <person name="Weeks D."/>
            <person name="Yamada T."/>
            <person name="Claverie J.M."/>
            <person name="Grigoriev I."/>
            <person name="Van Etten J."/>
            <person name="Lomsadze A."/>
            <person name="Borodovsky M."/>
        </authorList>
    </citation>
    <scope>NUCLEOTIDE SEQUENCE [LARGE SCALE GENOMIC DNA]</scope>
    <source>
        <strain evidence="1 2">C-169</strain>
    </source>
</reference>
<dbReference type="OrthoDB" id="10634395at2759"/>
<comment type="caution">
    <text evidence="1">The sequence shown here is derived from an EMBL/GenBank/DDBJ whole genome shotgun (WGS) entry which is preliminary data.</text>
</comment>
<evidence type="ECO:0000313" key="1">
    <source>
        <dbReference type="EMBL" id="EIE19550.1"/>
    </source>
</evidence>
<dbReference type="AlphaFoldDB" id="I0YMD1"/>
<dbReference type="KEGG" id="csl:COCSUDRAFT_58298"/>
<organism evidence="1 2">
    <name type="scientific">Coccomyxa subellipsoidea (strain C-169)</name>
    <name type="common">Green microalga</name>
    <dbReference type="NCBI Taxonomy" id="574566"/>
    <lineage>
        <taxon>Eukaryota</taxon>
        <taxon>Viridiplantae</taxon>
        <taxon>Chlorophyta</taxon>
        <taxon>core chlorophytes</taxon>
        <taxon>Trebouxiophyceae</taxon>
        <taxon>Trebouxiophyceae incertae sedis</taxon>
        <taxon>Coccomyxaceae</taxon>
        <taxon>Coccomyxa</taxon>
        <taxon>Coccomyxa subellipsoidea</taxon>
    </lineage>
</organism>
<dbReference type="Proteomes" id="UP000007264">
    <property type="component" value="Unassembled WGS sequence"/>
</dbReference>
<sequence>MEFSPEMPAEVDTCNLDMEEMLGESLLDKKLLQEKEHLGHRAIKLLQRRARMLSSTANTGFRKLQDERTELERQLQGELATRHCQLMAAQVDVEMWKRRTGLLQLQLSSVQEDVDMYAMRVRLLESEIAQESAAKAHAQAMHLTTTLPPP</sequence>
<protein>
    <submittedName>
        <fullName evidence="1">Uncharacterized protein</fullName>
    </submittedName>
</protein>
<dbReference type="EMBL" id="AGSI01000018">
    <property type="protein sequence ID" value="EIE19550.1"/>
    <property type="molecule type" value="Genomic_DNA"/>
</dbReference>
<keyword evidence="2" id="KW-1185">Reference proteome</keyword>
<proteinExistence type="predicted"/>
<accession>I0YMD1</accession>
<evidence type="ECO:0000313" key="2">
    <source>
        <dbReference type="Proteomes" id="UP000007264"/>
    </source>
</evidence>
<dbReference type="RefSeq" id="XP_005644094.1">
    <property type="nucleotide sequence ID" value="XM_005644037.1"/>
</dbReference>
<name>I0YMD1_COCSC</name>
<gene>
    <name evidence="1" type="ORF">COCSUDRAFT_58298</name>
</gene>